<dbReference type="EMBL" id="BGZK01000026">
    <property type="protein sequence ID" value="GBP07384.1"/>
    <property type="molecule type" value="Genomic_DNA"/>
</dbReference>
<comment type="caution">
    <text evidence="1">The sequence shown here is derived from an EMBL/GenBank/DDBJ whole genome shotgun (WGS) entry which is preliminary data.</text>
</comment>
<keyword evidence="2" id="KW-1185">Reference proteome</keyword>
<organism evidence="1 2">
    <name type="scientific">Eumeta variegata</name>
    <name type="common">Bagworm moth</name>
    <name type="synonym">Eumeta japonica</name>
    <dbReference type="NCBI Taxonomy" id="151549"/>
    <lineage>
        <taxon>Eukaryota</taxon>
        <taxon>Metazoa</taxon>
        <taxon>Ecdysozoa</taxon>
        <taxon>Arthropoda</taxon>
        <taxon>Hexapoda</taxon>
        <taxon>Insecta</taxon>
        <taxon>Pterygota</taxon>
        <taxon>Neoptera</taxon>
        <taxon>Endopterygota</taxon>
        <taxon>Lepidoptera</taxon>
        <taxon>Glossata</taxon>
        <taxon>Ditrysia</taxon>
        <taxon>Tineoidea</taxon>
        <taxon>Psychidae</taxon>
        <taxon>Oiketicinae</taxon>
        <taxon>Eumeta</taxon>
    </lineage>
</organism>
<protein>
    <submittedName>
        <fullName evidence="1">Uncharacterized protein</fullName>
    </submittedName>
</protein>
<accession>A0A4C1SZS4</accession>
<gene>
    <name evidence="1" type="ORF">EVAR_4761_1</name>
</gene>
<dbReference type="Proteomes" id="UP000299102">
    <property type="component" value="Unassembled WGS sequence"/>
</dbReference>
<name>A0A4C1SZS4_EUMVA</name>
<sequence>MYRYKVFLQRIKLFYTTGRPLRRVVSPPRARRAPAADSRYHVRTFCRIESLESCPRPAGPVRGGGGRRPRHRRLKVLSEARGVWLETHREVHPRSGFASTTSLFEGAALEHCAAAVPLSSLNHNAHDIAANSGSGERVCGEQRLIGVSRRTVTIANKEGTEAKVGRRRGGARGGEVTQTEATPAVLSTRRAGLKSVQPTFRVPRFCAEIPPAMFHNDSLQS</sequence>
<reference evidence="1 2" key="1">
    <citation type="journal article" date="2019" name="Commun. Biol.">
        <title>The bagworm genome reveals a unique fibroin gene that provides high tensile strength.</title>
        <authorList>
            <person name="Kono N."/>
            <person name="Nakamura H."/>
            <person name="Ohtoshi R."/>
            <person name="Tomita M."/>
            <person name="Numata K."/>
            <person name="Arakawa K."/>
        </authorList>
    </citation>
    <scope>NUCLEOTIDE SEQUENCE [LARGE SCALE GENOMIC DNA]</scope>
</reference>
<evidence type="ECO:0000313" key="1">
    <source>
        <dbReference type="EMBL" id="GBP07384.1"/>
    </source>
</evidence>
<proteinExistence type="predicted"/>
<evidence type="ECO:0000313" key="2">
    <source>
        <dbReference type="Proteomes" id="UP000299102"/>
    </source>
</evidence>
<dbReference type="AlphaFoldDB" id="A0A4C1SZS4"/>